<evidence type="ECO:0000313" key="4">
    <source>
        <dbReference type="Proteomes" id="UP001596540"/>
    </source>
</evidence>
<dbReference type="Proteomes" id="UP001596540">
    <property type="component" value="Unassembled WGS sequence"/>
</dbReference>
<dbReference type="InterPro" id="IPR036264">
    <property type="entry name" value="Bact_exopeptidase_dim_dom"/>
</dbReference>
<evidence type="ECO:0000259" key="2">
    <source>
        <dbReference type="Pfam" id="PF07687"/>
    </source>
</evidence>
<name>A0ABW2KIW6_9ACTN</name>
<dbReference type="SUPFAM" id="SSF53187">
    <property type="entry name" value="Zn-dependent exopeptidases"/>
    <property type="match status" value="1"/>
</dbReference>
<dbReference type="PIRSF" id="PIRSF037226">
    <property type="entry name" value="Amidohydrolase_ACY1L2_prd"/>
    <property type="match status" value="1"/>
</dbReference>
<gene>
    <name evidence="3" type="ORF">ACFQRF_15455</name>
</gene>
<dbReference type="NCBIfam" id="TIGR01891">
    <property type="entry name" value="amidohydrolases"/>
    <property type="match status" value="1"/>
</dbReference>
<dbReference type="Gene3D" id="3.40.630.10">
    <property type="entry name" value="Zn peptidases"/>
    <property type="match status" value="1"/>
</dbReference>
<dbReference type="CDD" id="cd05672">
    <property type="entry name" value="M20_ACY1L2-like"/>
    <property type="match status" value="1"/>
</dbReference>
<dbReference type="SUPFAM" id="SSF55031">
    <property type="entry name" value="Bacterial exopeptidase dimerisation domain"/>
    <property type="match status" value="1"/>
</dbReference>
<protein>
    <recommendedName>
        <fullName evidence="1">Peptidase M20 domain-containing protein 2</fullName>
    </recommendedName>
</protein>
<dbReference type="Gene3D" id="3.30.70.360">
    <property type="match status" value="1"/>
</dbReference>
<feature type="domain" description="Peptidase M20 dimerisation" evidence="2">
    <location>
        <begin position="175"/>
        <end position="262"/>
    </location>
</feature>
<dbReference type="InterPro" id="IPR002933">
    <property type="entry name" value="Peptidase_M20"/>
</dbReference>
<keyword evidence="4" id="KW-1185">Reference proteome</keyword>
<evidence type="ECO:0000256" key="1">
    <source>
        <dbReference type="PIRNR" id="PIRNR037226"/>
    </source>
</evidence>
<dbReference type="EMBL" id="JBHTBH010000007">
    <property type="protein sequence ID" value="MFC7329134.1"/>
    <property type="molecule type" value="Genomic_DNA"/>
</dbReference>
<dbReference type="Pfam" id="PF01546">
    <property type="entry name" value="Peptidase_M20"/>
    <property type="match status" value="1"/>
</dbReference>
<dbReference type="InterPro" id="IPR017144">
    <property type="entry name" value="Xaa-Arg_dipeptidase"/>
</dbReference>
<sequence length="383" mass="39964">MPSAVTREKAAVRAAVDRAAEELIGLSAALHARPETAWEEHYAAATVPRLLDRRGFTVTAAYLGLETAFLARYGSGPLRIALCAEYDALPGLGHACGHNLIAASSVGAALGLAQVADDLGLTVEVYGTPAEEGGGGKIEMLDRGAFRDVDLAMMVHPAPVDVAEARPFAVSHSRISYSGRSAHAAAYPEDGVNAADAFTVAQVAIGLLRQQLPPSARVHGIVTSAGSAPNAIPETASGRWYVRAETLAELAEIEPKVLRCFEAGALATGATLQIQPESKPYAEFRTDERALAAYRANALRLGREFAPDGLAGRMNRASTDMGNVSQVVPAIHPYIGIGSLPATNHQREFAAHCVGAQAERALLDGAVALAWTGVDRAHGAGPA</sequence>
<dbReference type="Pfam" id="PF07687">
    <property type="entry name" value="M20_dimer"/>
    <property type="match status" value="1"/>
</dbReference>
<comment type="caution">
    <text evidence="3">The sequence shown here is derived from an EMBL/GenBank/DDBJ whole genome shotgun (WGS) entry which is preliminary data.</text>
</comment>
<dbReference type="InterPro" id="IPR017439">
    <property type="entry name" value="Amidohydrolase"/>
</dbReference>
<dbReference type="PANTHER" id="PTHR30575">
    <property type="entry name" value="PEPTIDASE M20"/>
    <property type="match status" value="1"/>
</dbReference>
<accession>A0ABW2KIW6</accession>
<dbReference type="InterPro" id="IPR052030">
    <property type="entry name" value="Peptidase_M20/M20A_hydrolases"/>
</dbReference>
<organism evidence="3 4">
    <name type="scientific">Marinactinospora rubrisoli</name>
    <dbReference type="NCBI Taxonomy" id="2715399"/>
    <lineage>
        <taxon>Bacteria</taxon>
        <taxon>Bacillati</taxon>
        <taxon>Actinomycetota</taxon>
        <taxon>Actinomycetes</taxon>
        <taxon>Streptosporangiales</taxon>
        <taxon>Nocardiopsidaceae</taxon>
        <taxon>Marinactinospora</taxon>
    </lineage>
</organism>
<comment type="similarity">
    <text evidence="1">Belongs to the peptidase M20A family.</text>
</comment>
<proteinExistence type="inferred from homology"/>
<reference evidence="4" key="1">
    <citation type="journal article" date="2019" name="Int. J. Syst. Evol. Microbiol.">
        <title>The Global Catalogue of Microorganisms (GCM) 10K type strain sequencing project: providing services to taxonomists for standard genome sequencing and annotation.</title>
        <authorList>
            <consortium name="The Broad Institute Genomics Platform"/>
            <consortium name="The Broad Institute Genome Sequencing Center for Infectious Disease"/>
            <person name="Wu L."/>
            <person name="Ma J."/>
        </authorList>
    </citation>
    <scope>NUCLEOTIDE SEQUENCE [LARGE SCALE GENOMIC DNA]</scope>
    <source>
        <strain evidence="4">CGMCC 4.7382</strain>
    </source>
</reference>
<evidence type="ECO:0000313" key="3">
    <source>
        <dbReference type="EMBL" id="MFC7329134.1"/>
    </source>
</evidence>
<dbReference type="PANTHER" id="PTHR30575:SF0">
    <property type="entry name" value="XAA-ARG DIPEPTIDASE"/>
    <property type="match status" value="1"/>
</dbReference>
<dbReference type="RefSeq" id="WP_379871795.1">
    <property type="nucleotide sequence ID" value="NZ_JBHTBH010000007.1"/>
</dbReference>
<dbReference type="InterPro" id="IPR011650">
    <property type="entry name" value="Peptidase_M20_dimer"/>
</dbReference>